<accession>A0AAV1Q3E6</accession>
<name>A0AAV1Q3E6_SCOSC</name>
<dbReference type="AlphaFoldDB" id="A0AAV1Q3E6"/>
<evidence type="ECO:0000313" key="2">
    <source>
        <dbReference type="EMBL" id="CAK6977599.1"/>
    </source>
</evidence>
<dbReference type="EMBL" id="CAWUFR010000418">
    <property type="protein sequence ID" value="CAK6977599.1"/>
    <property type="molecule type" value="Genomic_DNA"/>
</dbReference>
<feature type="compositionally biased region" description="Low complexity" evidence="1">
    <location>
        <begin position="38"/>
        <end position="47"/>
    </location>
</feature>
<feature type="region of interest" description="Disordered" evidence="1">
    <location>
        <begin position="30"/>
        <end position="80"/>
    </location>
</feature>
<sequence>MFGPVRPRQDADVVHTVTPNVTSAAFKYMMDVTPPPSSSSSSSSSSSFDGRHLALEPEETEERYHLRSVHKASSQSEQKQPQLLLRLSALSFPVRQEIASADGR</sequence>
<protein>
    <submittedName>
        <fullName evidence="2">Uncharacterized protein</fullName>
    </submittedName>
</protein>
<reference evidence="2 3" key="1">
    <citation type="submission" date="2024-01" db="EMBL/GenBank/DDBJ databases">
        <authorList>
            <person name="Alioto T."/>
            <person name="Alioto T."/>
            <person name="Gomez Garrido J."/>
        </authorList>
    </citation>
    <scope>NUCLEOTIDE SEQUENCE [LARGE SCALE GENOMIC DNA]</scope>
</reference>
<evidence type="ECO:0000256" key="1">
    <source>
        <dbReference type="SAM" id="MobiDB-lite"/>
    </source>
</evidence>
<gene>
    <name evidence="2" type="ORF">FSCOSCO3_A028983</name>
</gene>
<evidence type="ECO:0000313" key="3">
    <source>
        <dbReference type="Proteomes" id="UP001314229"/>
    </source>
</evidence>
<feature type="compositionally biased region" description="Polar residues" evidence="1">
    <location>
        <begin position="71"/>
        <end position="80"/>
    </location>
</feature>
<dbReference type="Proteomes" id="UP001314229">
    <property type="component" value="Unassembled WGS sequence"/>
</dbReference>
<comment type="caution">
    <text evidence="2">The sequence shown here is derived from an EMBL/GenBank/DDBJ whole genome shotgun (WGS) entry which is preliminary data.</text>
</comment>
<keyword evidence="3" id="KW-1185">Reference proteome</keyword>
<proteinExistence type="predicted"/>
<organism evidence="2 3">
    <name type="scientific">Scomber scombrus</name>
    <name type="common">Atlantic mackerel</name>
    <name type="synonym">Scomber vernalis</name>
    <dbReference type="NCBI Taxonomy" id="13677"/>
    <lineage>
        <taxon>Eukaryota</taxon>
        <taxon>Metazoa</taxon>
        <taxon>Chordata</taxon>
        <taxon>Craniata</taxon>
        <taxon>Vertebrata</taxon>
        <taxon>Euteleostomi</taxon>
        <taxon>Actinopterygii</taxon>
        <taxon>Neopterygii</taxon>
        <taxon>Teleostei</taxon>
        <taxon>Neoteleostei</taxon>
        <taxon>Acanthomorphata</taxon>
        <taxon>Pelagiaria</taxon>
        <taxon>Scombriformes</taxon>
        <taxon>Scombridae</taxon>
        <taxon>Scomber</taxon>
    </lineage>
</organism>